<dbReference type="KEGG" id="pbo:PACID_17360"/>
<protein>
    <submittedName>
        <fullName evidence="1">Uncharacterized protein</fullName>
    </submittedName>
</protein>
<name>K7RT01_ACIA4</name>
<sequence>MLIIGSIQADSVRDIEFEYNIAVVRYLGDLPISSAHRSAS</sequence>
<organism evidence="1 2">
    <name type="scientific">Acidipropionibacterium acidipropionici (strain ATCC 4875 / DSM 20272 / JCM 6432 / NBRC 12425 / NCIMB 8070 / 4)</name>
    <name type="common">Propionibacterium acidipropionici</name>
    <dbReference type="NCBI Taxonomy" id="1171373"/>
    <lineage>
        <taxon>Bacteria</taxon>
        <taxon>Bacillati</taxon>
        <taxon>Actinomycetota</taxon>
        <taxon>Actinomycetes</taxon>
        <taxon>Propionibacteriales</taxon>
        <taxon>Propionibacteriaceae</taxon>
        <taxon>Acidipropionibacterium</taxon>
    </lineage>
</organism>
<accession>K7RT01</accession>
<dbReference type="AlphaFoldDB" id="K7RT01"/>
<proteinExistence type="predicted"/>
<reference evidence="1 2" key="1">
    <citation type="journal article" date="2012" name="BMC Genomics">
        <title>The genome sequence of Propionibacterium acidipropionici provides insights into its biotechnological and industrial potential.</title>
        <authorList>
            <person name="Parizzi L.P."/>
            <person name="Grassi M.C."/>
            <person name="Llerena L.A."/>
            <person name="Carazzolle M.F."/>
            <person name="Queiroz V.L."/>
            <person name="Lunardi I."/>
            <person name="Zeidler A.F."/>
            <person name="Teixeira P.J."/>
            <person name="Mieczkowski P."/>
            <person name="Rincones J."/>
            <person name="Pereira G.A."/>
        </authorList>
    </citation>
    <scope>NUCLEOTIDE SEQUENCE [LARGE SCALE GENOMIC DNA]</scope>
    <source>
        <strain evidence="2">ATCC 4875 / DSM 20272 / JCM 6432 / NBRC 12425 / NCIMB 8070</strain>
    </source>
</reference>
<dbReference type="Proteomes" id="UP000000214">
    <property type="component" value="Chromosome"/>
</dbReference>
<evidence type="ECO:0000313" key="1">
    <source>
        <dbReference type="EMBL" id="AFV89541.1"/>
    </source>
</evidence>
<dbReference type="EMBL" id="CP003493">
    <property type="protein sequence ID" value="AFV89541.1"/>
    <property type="molecule type" value="Genomic_DNA"/>
</dbReference>
<dbReference type="HOGENOM" id="CLU_3294685_0_0_11"/>
<gene>
    <name evidence="1" type="ordered locus">PACID_17360</name>
</gene>
<evidence type="ECO:0000313" key="2">
    <source>
        <dbReference type="Proteomes" id="UP000000214"/>
    </source>
</evidence>